<gene>
    <name evidence="1" type="ORF">BST29_24380</name>
</gene>
<evidence type="ECO:0000313" key="1">
    <source>
        <dbReference type="EMBL" id="ORA76834.1"/>
    </source>
</evidence>
<accession>A0ABX3SLY4</accession>
<evidence type="ECO:0000313" key="2">
    <source>
        <dbReference type="Proteomes" id="UP000243140"/>
    </source>
</evidence>
<proteinExistence type="predicted"/>
<name>A0ABX3SLY4_MYCMA</name>
<dbReference type="Proteomes" id="UP000243140">
    <property type="component" value="Unassembled WGS sequence"/>
</dbReference>
<organism evidence="1 2">
    <name type="scientific">Mycobacterium malmoense</name>
    <dbReference type="NCBI Taxonomy" id="1780"/>
    <lineage>
        <taxon>Bacteria</taxon>
        <taxon>Bacillati</taxon>
        <taxon>Actinomycetota</taxon>
        <taxon>Actinomycetes</taxon>
        <taxon>Mycobacteriales</taxon>
        <taxon>Mycobacteriaceae</taxon>
        <taxon>Mycobacterium</taxon>
    </lineage>
</organism>
<keyword evidence="2" id="KW-1185">Reference proteome</keyword>
<dbReference type="RefSeq" id="WP_071510884.1">
    <property type="nucleotide sequence ID" value="NZ_CP060015.1"/>
</dbReference>
<evidence type="ECO:0008006" key="3">
    <source>
        <dbReference type="Google" id="ProtNLM"/>
    </source>
</evidence>
<comment type="caution">
    <text evidence="1">The sequence shown here is derived from an EMBL/GenBank/DDBJ whole genome shotgun (WGS) entry which is preliminary data.</text>
</comment>
<reference evidence="1 2" key="1">
    <citation type="submission" date="2017-02" db="EMBL/GenBank/DDBJ databases">
        <title>The new phylogeny of genus Mycobacterium.</title>
        <authorList>
            <person name="Tortoli E."/>
            <person name="Trovato A."/>
            <person name="Cirillo D.M."/>
        </authorList>
    </citation>
    <scope>NUCLEOTIDE SEQUENCE [LARGE SCALE GENOMIC DNA]</scope>
    <source>
        <strain evidence="1 2">IP1130001</strain>
    </source>
</reference>
<sequence>MIALTPTVSNDLAADIQHSMTDLQQRAVELTDYVANPIQDWITTFQAAGTNLSSLYTQFQQYPFADAQQIAANFLQYAVQYVTPYQAAGNDAVSFFLGTSPENPVDFVPQVAIGLADLQAGNFAAGIPALTSTIWGDLAVGVLQSLETIPRILNPITQNIANATDYLTTTWLGNVPGYFATWFMSTVFDPIGVGVQNVYNSLAAGDPLGAVINTIDIPALVTNSVLNGTLNTKTGLYNAGLIADGNPGLLKYFIIVTPQGLAKDMVAPGAQNIMSGGSLEYALGYLANVVTTGFPTPQTVFDNLVNVIQTYAAIPSAAAAAVTSGGDFAALAPAASSVMAGLSGGLPGLSADALKAFDPAMVTNIAASLGPSLGSSLGSSLGANLAGSLATTLSVDLSTLALHILSAL</sequence>
<dbReference type="EMBL" id="MVHV01000058">
    <property type="protein sequence ID" value="ORA76834.1"/>
    <property type="molecule type" value="Genomic_DNA"/>
</dbReference>
<protein>
    <recommendedName>
        <fullName evidence="3">PE-PGRS family protein</fullName>
    </recommendedName>
</protein>